<sequence>MSGAKTHVHTPTPGESKAKNGLPDSILSSEPKSFVQHRPHPLQFVWSPGGLSCGGMCRGGGNGGDGNAAGVVHLARRSPTEGGDSKVSGDCDGVGMAKSLSTSASSGKDMAA</sequence>
<protein>
    <submittedName>
        <fullName evidence="2">Uncharacterized protein</fullName>
    </submittedName>
</protein>
<name>A0A699K3E6_TANCI</name>
<gene>
    <name evidence="2" type="ORF">Tci_638963</name>
</gene>
<organism evidence="2">
    <name type="scientific">Tanacetum cinerariifolium</name>
    <name type="common">Dalmatian daisy</name>
    <name type="synonym">Chrysanthemum cinerariifolium</name>
    <dbReference type="NCBI Taxonomy" id="118510"/>
    <lineage>
        <taxon>Eukaryota</taxon>
        <taxon>Viridiplantae</taxon>
        <taxon>Streptophyta</taxon>
        <taxon>Embryophyta</taxon>
        <taxon>Tracheophyta</taxon>
        <taxon>Spermatophyta</taxon>
        <taxon>Magnoliopsida</taxon>
        <taxon>eudicotyledons</taxon>
        <taxon>Gunneridae</taxon>
        <taxon>Pentapetalae</taxon>
        <taxon>asterids</taxon>
        <taxon>campanulids</taxon>
        <taxon>Asterales</taxon>
        <taxon>Asteraceae</taxon>
        <taxon>Asteroideae</taxon>
        <taxon>Anthemideae</taxon>
        <taxon>Anthemidinae</taxon>
        <taxon>Tanacetum</taxon>
    </lineage>
</organism>
<dbReference type="AlphaFoldDB" id="A0A699K3E6"/>
<feature type="region of interest" description="Disordered" evidence="1">
    <location>
        <begin position="1"/>
        <end position="40"/>
    </location>
</feature>
<evidence type="ECO:0000313" key="2">
    <source>
        <dbReference type="EMBL" id="GFA66991.1"/>
    </source>
</evidence>
<proteinExistence type="predicted"/>
<comment type="caution">
    <text evidence="2">The sequence shown here is derived from an EMBL/GenBank/DDBJ whole genome shotgun (WGS) entry which is preliminary data.</text>
</comment>
<accession>A0A699K3E6</accession>
<dbReference type="EMBL" id="BKCJ010465763">
    <property type="protein sequence ID" value="GFA66991.1"/>
    <property type="molecule type" value="Genomic_DNA"/>
</dbReference>
<reference evidence="2" key="1">
    <citation type="journal article" date="2019" name="Sci. Rep.">
        <title>Draft genome of Tanacetum cinerariifolium, the natural source of mosquito coil.</title>
        <authorList>
            <person name="Yamashiro T."/>
            <person name="Shiraishi A."/>
            <person name="Satake H."/>
            <person name="Nakayama K."/>
        </authorList>
    </citation>
    <scope>NUCLEOTIDE SEQUENCE</scope>
</reference>
<evidence type="ECO:0000256" key="1">
    <source>
        <dbReference type="SAM" id="MobiDB-lite"/>
    </source>
</evidence>